<gene>
    <name evidence="1" type="ORF">HU752_012740</name>
</gene>
<evidence type="ECO:0000313" key="2">
    <source>
        <dbReference type="Proteomes" id="UP000634530"/>
    </source>
</evidence>
<dbReference type="AlphaFoldDB" id="A0A9E6PQS8"/>
<keyword evidence="2" id="KW-1185">Reference proteome</keyword>
<organism evidence="1 2">
    <name type="scientific">Pseudomonas vanderleydeniana</name>
    <dbReference type="NCBI Taxonomy" id="2745495"/>
    <lineage>
        <taxon>Bacteria</taxon>
        <taxon>Pseudomonadati</taxon>
        <taxon>Pseudomonadota</taxon>
        <taxon>Gammaproteobacteria</taxon>
        <taxon>Pseudomonadales</taxon>
        <taxon>Pseudomonadaceae</taxon>
        <taxon>Pseudomonas</taxon>
    </lineage>
</organism>
<reference evidence="1 2" key="2">
    <citation type="journal article" date="2021" name="Microorganisms">
        <title>The Ever-Expanding Pseudomonas Genus: Description of 43 New Species and Partition of the Pseudomonas putida Group.</title>
        <authorList>
            <person name="Girard L."/>
            <person name="Lood C."/>
            <person name="Hofte M."/>
            <person name="Vandamme P."/>
            <person name="Rokni-Zadeh H."/>
            <person name="van Noort V."/>
            <person name="Lavigne R."/>
            <person name="De Mot R."/>
        </authorList>
    </citation>
    <scope>NUCLEOTIDE SEQUENCE [LARGE SCALE GENOMIC DNA]</scope>
    <source>
        <strain evidence="1 2">RW8P3</strain>
    </source>
</reference>
<dbReference type="KEGG" id="pvw:HU752_012740"/>
<dbReference type="RefSeq" id="WP_186679750.1">
    <property type="nucleotide sequence ID" value="NZ_CP077093.1"/>
</dbReference>
<protein>
    <submittedName>
        <fullName evidence="1">Uncharacterized protein</fullName>
    </submittedName>
</protein>
<dbReference type="EMBL" id="CP077093">
    <property type="protein sequence ID" value="QXI30752.1"/>
    <property type="molecule type" value="Genomic_DNA"/>
</dbReference>
<accession>A0A9E6PQS8</accession>
<evidence type="ECO:0000313" key="1">
    <source>
        <dbReference type="EMBL" id="QXI30752.1"/>
    </source>
</evidence>
<name>A0A9E6PQS8_9PSED</name>
<proteinExistence type="predicted"/>
<sequence>MSPLLDVSSLRAIAQRSAAVSQTCPCTAKSLAGWEGWPVTLRESQLRQIGSLAELAEEEATLDEYHPDGTSYWSVAAPIAPLYYPYNQCGVWECLACGRAYLRYNDDGAYHSESRIRGLDPALIVDAPYQR</sequence>
<dbReference type="Proteomes" id="UP000634530">
    <property type="component" value="Chromosome"/>
</dbReference>
<reference evidence="1 2" key="1">
    <citation type="journal article" date="2020" name="Microorganisms">
        <title>Reliable Identification of Environmental Pseudomonas Isolates Using the rpoD Gene.</title>
        <authorList>
            <consortium name="The Broad Institute Genome Sequencing Platform"/>
            <person name="Girard L."/>
            <person name="Lood C."/>
            <person name="Rokni-Zadeh H."/>
            <person name="van Noort V."/>
            <person name="Lavigne R."/>
            <person name="De Mot R."/>
        </authorList>
    </citation>
    <scope>NUCLEOTIDE SEQUENCE [LARGE SCALE GENOMIC DNA]</scope>
    <source>
        <strain evidence="1 2">RW8P3</strain>
    </source>
</reference>